<name>A0A1G9JY85_9BACL</name>
<evidence type="ECO:0000313" key="1">
    <source>
        <dbReference type="EMBL" id="SDL42620.1"/>
    </source>
</evidence>
<sequence length="56" mass="6343">MFNHKEGFRNLPSWLRNESVFLGNVSGTIRAIPRQAALLTMALKINELLKDDCEAI</sequence>
<evidence type="ECO:0000313" key="2">
    <source>
        <dbReference type="Proteomes" id="UP000182783"/>
    </source>
</evidence>
<proteinExistence type="predicted"/>
<dbReference type="EMBL" id="FNGM01000003">
    <property type="protein sequence ID" value="SDL42620.1"/>
    <property type="molecule type" value="Genomic_DNA"/>
</dbReference>
<reference evidence="1 2" key="1">
    <citation type="submission" date="2016-10" db="EMBL/GenBank/DDBJ databases">
        <authorList>
            <person name="de Groot N.N."/>
        </authorList>
    </citation>
    <scope>NUCLEOTIDE SEQUENCE [LARGE SCALE GENOMIC DNA]</scope>
    <source>
        <strain evidence="1 2">CGMCC 1.10239</strain>
    </source>
</reference>
<accession>A0A1G9JY85</accession>
<dbReference type="AlphaFoldDB" id="A0A1G9JY85"/>
<organism evidence="1 2">
    <name type="scientific">Paenibacillus jilunlii</name>
    <dbReference type="NCBI Taxonomy" id="682956"/>
    <lineage>
        <taxon>Bacteria</taxon>
        <taxon>Bacillati</taxon>
        <taxon>Bacillota</taxon>
        <taxon>Bacilli</taxon>
        <taxon>Bacillales</taxon>
        <taxon>Paenibacillaceae</taxon>
        <taxon>Paenibacillus</taxon>
    </lineage>
</organism>
<dbReference type="Proteomes" id="UP000182783">
    <property type="component" value="Unassembled WGS sequence"/>
</dbReference>
<protein>
    <submittedName>
        <fullName evidence="1">Uncharacterized protein</fullName>
    </submittedName>
</protein>
<gene>
    <name evidence="1" type="ORF">SAMN05216191_10345</name>
</gene>